<sequence length="83" mass="8659">MFRALRACSFPSAPQRNPVTCVRNRSTVACWPADVCVGWGLAAVAGPALRDELATWAADAVEVRSAGDAVACPVSYHVCPGKG</sequence>
<dbReference type="AlphaFoldDB" id="A0A0S4X4H9"/>
<evidence type="ECO:0000313" key="1">
    <source>
        <dbReference type="EMBL" id="CUV58656.1"/>
    </source>
</evidence>
<name>A0A0S4X4H9_RALSL</name>
<accession>A0A0S4X4H9</accession>
<dbReference type="EMBL" id="LN899820">
    <property type="protein sequence ID" value="CUV58656.1"/>
    <property type="molecule type" value="Genomic_DNA"/>
</dbReference>
<gene>
    <name evidence="1" type="ORF">RUN215_v1_3030001</name>
</gene>
<reference evidence="1" key="1">
    <citation type="submission" date="2015-10" db="EMBL/GenBank/DDBJ databases">
        <authorList>
            <person name="Gilbert D.G."/>
        </authorList>
    </citation>
    <scope>NUCLEOTIDE SEQUENCE</scope>
    <source>
        <strain evidence="1">Phyl III-seqv23</strain>
    </source>
</reference>
<protein>
    <submittedName>
        <fullName evidence="1">Uncharacterized protein</fullName>
    </submittedName>
</protein>
<proteinExistence type="predicted"/>
<organism evidence="1">
    <name type="scientific">Ralstonia solanacearum</name>
    <name type="common">Pseudomonas solanacearum</name>
    <dbReference type="NCBI Taxonomy" id="305"/>
    <lineage>
        <taxon>Bacteria</taxon>
        <taxon>Pseudomonadati</taxon>
        <taxon>Pseudomonadota</taxon>
        <taxon>Betaproteobacteria</taxon>
        <taxon>Burkholderiales</taxon>
        <taxon>Burkholderiaceae</taxon>
        <taxon>Ralstonia</taxon>
        <taxon>Ralstonia solanacearum species complex</taxon>
    </lineage>
</organism>